<comment type="caution">
    <text evidence="4">The sequence shown here is derived from an EMBL/GenBank/DDBJ whole genome shotgun (WGS) entry which is preliminary data.</text>
</comment>
<dbReference type="EMBL" id="AZHW01000467">
    <property type="protein sequence ID" value="ETW99258.1"/>
    <property type="molecule type" value="Genomic_DNA"/>
</dbReference>
<proteinExistence type="inferred from homology"/>
<dbReference type="InterPro" id="IPR044005">
    <property type="entry name" value="DZR_2"/>
</dbReference>
<dbReference type="InterPro" id="IPR029057">
    <property type="entry name" value="PRTase-like"/>
</dbReference>
<keyword evidence="5" id="KW-1185">Reference proteome</keyword>
<name>W4LMD1_ENTF1</name>
<organism evidence="4 5">
    <name type="scientific">Entotheonella factor</name>
    <dbReference type="NCBI Taxonomy" id="1429438"/>
    <lineage>
        <taxon>Bacteria</taxon>
        <taxon>Pseudomonadati</taxon>
        <taxon>Nitrospinota/Tectimicrobiota group</taxon>
        <taxon>Candidatus Tectimicrobiota</taxon>
        <taxon>Candidatus Entotheonellia</taxon>
        <taxon>Candidatus Entotheonellales</taxon>
        <taxon>Candidatus Entotheonellaceae</taxon>
        <taxon>Candidatus Entotheonella</taxon>
    </lineage>
</organism>
<evidence type="ECO:0000313" key="4">
    <source>
        <dbReference type="EMBL" id="ETW99258.1"/>
    </source>
</evidence>
<dbReference type="SUPFAM" id="SSF53271">
    <property type="entry name" value="PRTase-like"/>
    <property type="match status" value="1"/>
</dbReference>
<feature type="domain" description="Double zinc ribbon" evidence="3">
    <location>
        <begin position="5"/>
        <end position="69"/>
    </location>
</feature>
<dbReference type="AlphaFoldDB" id="W4LMD1"/>
<dbReference type="CDD" id="cd06223">
    <property type="entry name" value="PRTases_typeI"/>
    <property type="match status" value="1"/>
</dbReference>
<dbReference type="PANTHER" id="PTHR47505">
    <property type="entry name" value="DNA UTILIZATION PROTEIN YHGH"/>
    <property type="match status" value="1"/>
</dbReference>
<accession>W4LMD1</accession>
<reference evidence="4 5" key="1">
    <citation type="journal article" date="2014" name="Nature">
        <title>An environmental bacterial taxon with a large and distinct metabolic repertoire.</title>
        <authorList>
            <person name="Wilson M.C."/>
            <person name="Mori T."/>
            <person name="Ruckert C."/>
            <person name="Uria A.R."/>
            <person name="Helf M.J."/>
            <person name="Takada K."/>
            <person name="Gernert C."/>
            <person name="Steffens U.A."/>
            <person name="Heycke N."/>
            <person name="Schmitt S."/>
            <person name="Rinke C."/>
            <person name="Helfrich E.J."/>
            <person name="Brachmann A.O."/>
            <person name="Gurgui C."/>
            <person name="Wakimoto T."/>
            <person name="Kracht M."/>
            <person name="Crusemann M."/>
            <person name="Hentschel U."/>
            <person name="Abe I."/>
            <person name="Matsunaga S."/>
            <person name="Kalinowski J."/>
            <person name="Takeyama H."/>
            <person name="Piel J."/>
        </authorList>
    </citation>
    <scope>NUCLEOTIDE SEQUENCE [LARGE SCALE GENOMIC DNA]</scope>
    <source>
        <strain evidence="5">TSY1</strain>
    </source>
</reference>
<dbReference type="InterPro" id="IPR000836">
    <property type="entry name" value="PRTase_dom"/>
</dbReference>
<dbReference type="Pfam" id="PF18912">
    <property type="entry name" value="DZR_2"/>
    <property type="match status" value="1"/>
</dbReference>
<dbReference type="Proteomes" id="UP000019141">
    <property type="component" value="Unassembled WGS sequence"/>
</dbReference>
<evidence type="ECO:0000256" key="1">
    <source>
        <dbReference type="ARBA" id="ARBA00008007"/>
    </source>
</evidence>
<gene>
    <name evidence="4" type="ORF">ETSY1_15635</name>
</gene>
<comment type="similarity">
    <text evidence="1">Belongs to the ComF/GntX family.</text>
</comment>
<dbReference type="PANTHER" id="PTHR47505:SF1">
    <property type="entry name" value="DNA UTILIZATION PROTEIN YHGH"/>
    <property type="match status" value="1"/>
</dbReference>
<dbReference type="Gene3D" id="3.40.50.2020">
    <property type="match status" value="1"/>
</dbReference>
<sequence>MRTWLDFILPPFCCVCEASTTGAPIPWVCRTCWDNIPYIKPPLCHQCGAPFAAPPEGIASPLHRCETCLSHPPAFAQARAVGLYHGTLQHIIHVMKYRSVYGLNRPLAQLLHHQFAACWTPISIDVLVSVPLHRRRLWQREFDQALALARHLSQAVQIPCEAEALIRQRYTQSQVGLNLMERDQNVRGAFAVQRPQAIRGKAVLLIDDVYTTGATVKECTRVLRRAGAEWVGVYTLARVGAGAPH</sequence>
<dbReference type="Pfam" id="PF00156">
    <property type="entry name" value="Pribosyltran"/>
    <property type="match status" value="1"/>
</dbReference>
<evidence type="ECO:0008006" key="6">
    <source>
        <dbReference type="Google" id="ProtNLM"/>
    </source>
</evidence>
<dbReference type="HOGENOM" id="CLU_054549_0_0_7"/>
<evidence type="ECO:0000259" key="2">
    <source>
        <dbReference type="Pfam" id="PF00156"/>
    </source>
</evidence>
<dbReference type="InterPro" id="IPR051910">
    <property type="entry name" value="ComF/GntX_DNA_util-trans"/>
</dbReference>
<dbReference type="PATRIC" id="fig|1429438.4.peg.3093"/>
<feature type="domain" description="Phosphoribosyltransferase" evidence="2">
    <location>
        <begin position="145"/>
        <end position="243"/>
    </location>
</feature>
<evidence type="ECO:0000313" key="5">
    <source>
        <dbReference type="Proteomes" id="UP000019141"/>
    </source>
</evidence>
<protein>
    <recommendedName>
        <fullName evidence="6">Phosphoribosyltransferase domain-containing protein</fullName>
    </recommendedName>
</protein>
<evidence type="ECO:0000259" key="3">
    <source>
        <dbReference type="Pfam" id="PF18912"/>
    </source>
</evidence>